<evidence type="ECO:0000313" key="4">
    <source>
        <dbReference type="EMBL" id="PPT93543.1"/>
    </source>
</evidence>
<keyword evidence="2" id="KW-0184">Conjugation</keyword>
<comment type="similarity">
    <text evidence="1">Belongs to the MobA/MobL family.</text>
</comment>
<name>A0A2S6ZMN4_9XANT</name>
<reference evidence="4 5" key="1">
    <citation type="submission" date="2016-08" db="EMBL/GenBank/DDBJ databases">
        <title>Evolution of the type three secretion system and type three effector repertoires in Xanthomonas.</title>
        <authorList>
            <person name="Merda D."/>
            <person name="Briand M."/>
            <person name="Bosis E."/>
            <person name="Rousseau C."/>
            <person name="Portier P."/>
            <person name="Jacques M.-A."/>
            <person name="Fischer-Le Saux M."/>
        </authorList>
    </citation>
    <scope>NUCLEOTIDE SEQUENCE [LARGE SCALE GENOMIC DNA]</scope>
    <source>
        <strain evidence="4 5">CFBP 7409</strain>
    </source>
</reference>
<evidence type="ECO:0000256" key="2">
    <source>
        <dbReference type="ARBA" id="ARBA00022971"/>
    </source>
</evidence>
<dbReference type="RefSeq" id="WP_258072291.1">
    <property type="nucleotide sequence ID" value="NZ_MDSK01000073.1"/>
</dbReference>
<dbReference type="Proteomes" id="UP000238049">
    <property type="component" value="Unassembled WGS sequence"/>
</dbReference>
<evidence type="ECO:0000259" key="3">
    <source>
        <dbReference type="Pfam" id="PF03389"/>
    </source>
</evidence>
<sequence length="101" mass="11084">MAIYHTRIKTYSRSKGHSAIAAAAYRGGYLLTDPKSGARHDYRGRAGIIQSRCLAPLGSPAWADDPQALWTAAEAAERRCNSTVCRDFAIALPHELDDPKR</sequence>
<evidence type="ECO:0000256" key="1">
    <source>
        <dbReference type="ARBA" id="ARBA00010873"/>
    </source>
</evidence>
<organism evidence="4 5">
    <name type="scientific">Xanthomonas arboricola pv. guizotiae</name>
    <dbReference type="NCBI Taxonomy" id="487867"/>
    <lineage>
        <taxon>Bacteria</taxon>
        <taxon>Pseudomonadati</taxon>
        <taxon>Pseudomonadota</taxon>
        <taxon>Gammaproteobacteria</taxon>
        <taxon>Lysobacterales</taxon>
        <taxon>Lysobacteraceae</taxon>
        <taxon>Xanthomonas</taxon>
    </lineage>
</organism>
<gene>
    <name evidence="4" type="ORF">XarbCFBP7409_20720</name>
</gene>
<dbReference type="EMBL" id="MDSL01000088">
    <property type="protein sequence ID" value="PPT93543.1"/>
    <property type="molecule type" value="Genomic_DNA"/>
</dbReference>
<accession>A0A2S6ZMN4</accession>
<dbReference type="Pfam" id="PF03389">
    <property type="entry name" value="MobA_MobL"/>
    <property type="match status" value="1"/>
</dbReference>
<proteinExistence type="inferred from homology"/>
<dbReference type="AlphaFoldDB" id="A0A2S6ZMN4"/>
<dbReference type="InterPro" id="IPR005053">
    <property type="entry name" value="MobA_MobL"/>
</dbReference>
<protein>
    <submittedName>
        <fullName evidence="4">Plasmid mobilization protein</fullName>
    </submittedName>
</protein>
<comment type="caution">
    <text evidence="4">The sequence shown here is derived from an EMBL/GenBank/DDBJ whole genome shotgun (WGS) entry which is preliminary data.</text>
</comment>
<evidence type="ECO:0000313" key="5">
    <source>
        <dbReference type="Proteomes" id="UP000238049"/>
    </source>
</evidence>
<dbReference type="Gene3D" id="3.30.930.30">
    <property type="match status" value="1"/>
</dbReference>
<feature type="domain" description="MobA/MobL protein" evidence="3">
    <location>
        <begin position="18"/>
        <end position="98"/>
    </location>
</feature>